<evidence type="ECO:0000313" key="9">
    <source>
        <dbReference type="Proteomes" id="UP000007494"/>
    </source>
</evidence>
<dbReference type="EMBL" id="FR823390">
    <property type="protein sequence ID" value="CBZ53886.1"/>
    <property type="molecule type" value="Genomic_DNA"/>
</dbReference>
<dbReference type="GeneID" id="13443533"/>
<evidence type="ECO:0000259" key="6">
    <source>
        <dbReference type="PROSITE" id="PS51039"/>
    </source>
</evidence>
<feature type="region of interest" description="Disordered" evidence="5">
    <location>
        <begin position="164"/>
        <end position="185"/>
    </location>
</feature>
<dbReference type="SUPFAM" id="SSF118310">
    <property type="entry name" value="AN1-like Zinc finger"/>
    <property type="match status" value="2"/>
</dbReference>
<keyword evidence="9" id="KW-1185">Reference proteome</keyword>
<keyword evidence="3" id="KW-0862">Zinc</keyword>
<dbReference type="GO" id="GO:0008270">
    <property type="term" value="F:zinc ion binding"/>
    <property type="evidence" value="ECO:0007669"/>
    <property type="project" value="UniProtKB-KW"/>
</dbReference>
<feature type="compositionally biased region" description="Basic and acidic residues" evidence="5">
    <location>
        <begin position="164"/>
        <end position="182"/>
    </location>
</feature>
<dbReference type="AlphaFoldDB" id="F0VJH5"/>
<dbReference type="Gene3D" id="4.10.1110.10">
    <property type="entry name" value="AN1-like Zinc finger"/>
    <property type="match status" value="2"/>
</dbReference>
<dbReference type="Pfam" id="PF01428">
    <property type="entry name" value="zf-AN1"/>
    <property type="match status" value="2"/>
</dbReference>
<name>F0VJH5_NEOCL</name>
<feature type="domain" description="AN1-type" evidence="6">
    <location>
        <begin position="2"/>
        <end position="50"/>
    </location>
</feature>
<dbReference type="PANTHER" id="PTHR14677">
    <property type="entry name" value="ARSENITE INDUCUBLE RNA ASSOCIATED PROTEIN AIP-1-RELATED"/>
    <property type="match status" value="1"/>
</dbReference>
<dbReference type="OrthoDB" id="431929at2759"/>
<dbReference type="Proteomes" id="UP000007494">
    <property type="component" value="Chromosome VIII"/>
</dbReference>
<dbReference type="InParanoid" id="F0VJH5"/>
<sequence>MDDIGEHCGYPECHQLDFLPFFCGGCNTFYCLEHRSQTAHCCCKSSAADDSAQPPATVACKRCRRLLVVPDNLDSEAFLSLHRQSASCAEAARRLPLCALQSCRAQTMKSCLVECPDCSQLFCLRHRFSSDHECLRRTAVGAASPDRSRVSRILAEAGFVKGRREEDVSKGSKDDAGPEERVSGGAHCVSLHPGRQLWRKRIMTSRALSTMRKIEAIKMKMKVKPDLSIPEADRILVRVDMTMAPEEMLPVNLSSAKDKDGAIMYVDGSKTAGWNLDKICKKLSIRNANAETGDGATFWALGMYEAEDHKNPSEQAVGVTKIDPGVLLKEMTQDGSVLFLLWDDLSV</sequence>
<evidence type="ECO:0000256" key="4">
    <source>
        <dbReference type="PROSITE-ProRule" id="PRU00449"/>
    </source>
</evidence>
<evidence type="ECO:0000256" key="2">
    <source>
        <dbReference type="ARBA" id="ARBA00022771"/>
    </source>
</evidence>
<evidence type="ECO:0000256" key="3">
    <source>
        <dbReference type="ARBA" id="ARBA00022833"/>
    </source>
</evidence>
<dbReference type="InterPro" id="IPR000058">
    <property type="entry name" value="Znf_AN1"/>
</dbReference>
<dbReference type="EMBL" id="LN714483">
    <property type="protein sequence ID" value="CEL67881.1"/>
    <property type="molecule type" value="Genomic_DNA"/>
</dbReference>
<dbReference type="PROSITE" id="PS51039">
    <property type="entry name" value="ZF_AN1"/>
    <property type="match status" value="2"/>
</dbReference>
<organism evidence="7 9">
    <name type="scientific">Neospora caninum (strain Liverpool)</name>
    <dbReference type="NCBI Taxonomy" id="572307"/>
    <lineage>
        <taxon>Eukaryota</taxon>
        <taxon>Sar</taxon>
        <taxon>Alveolata</taxon>
        <taxon>Apicomplexa</taxon>
        <taxon>Conoidasida</taxon>
        <taxon>Coccidia</taxon>
        <taxon>Eucoccidiorida</taxon>
        <taxon>Eimeriorina</taxon>
        <taxon>Sarcocystidae</taxon>
        <taxon>Neospora</taxon>
    </lineage>
</organism>
<dbReference type="InterPro" id="IPR035896">
    <property type="entry name" value="AN1-like_Znf"/>
</dbReference>
<reference evidence="7" key="2">
    <citation type="submission" date="2011-03" db="EMBL/GenBank/DDBJ databases">
        <title>Comparative genomics and transcriptomics of Neospora caninum and Toxoplasma gondii.</title>
        <authorList>
            <person name="Reid A.J."/>
            <person name="Sohal A."/>
            <person name="Harris D."/>
            <person name="Quail M."/>
            <person name="Sanders M."/>
            <person name="Berriman M."/>
            <person name="Wastling J.M."/>
            <person name="Pain A."/>
        </authorList>
    </citation>
    <scope>NUCLEOTIDE SEQUENCE</scope>
    <source>
        <strain evidence="7">Liverpool</strain>
    </source>
</reference>
<reference evidence="8" key="4">
    <citation type="journal article" date="2015" name="PLoS ONE">
        <title>Comprehensive Evaluation of Toxoplasma gondii VEG and Neospora caninum LIV Genomes with Tachyzoite Stage Transcriptome and Proteome Defines Novel Transcript Features.</title>
        <authorList>
            <person name="Ramaprasad A."/>
            <person name="Mourier T."/>
            <person name="Naeem R."/>
            <person name="Malas T.B."/>
            <person name="Moussa E."/>
            <person name="Panigrahi A."/>
            <person name="Vermont S.J."/>
            <person name="Otto T.D."/>
            <person name="Wastling J."/>
            <person name="Pain A."/>
        </authorList>
    </citation>
    <scope>NUCLEOTIDE SEQUENCE</scope>
    <source>
        <strain evidence="8">Liverpool</strain>
    </source>
</reference>
<proteinExistence type="predicted"/>
<keyword evidence="2 4" id="KW-0863">Zinc-finger</keyword>
<evidence type="ECO:0000313" key="8">
    <source>
        <dbReference type="EMBL" id="CEL67881.1"/>
    </source>
</evidence>
<dbReference type="RefSeq" id="XP_003883918.1">
    <property type="nucleotide sequence ID" value="XM_003883869.1"/>
</dbReference>
<gene>
    <name evidence="8" type="ORF">BN1204_036680</name>
    <name evidence="7" type="ORF">NCLIV_036680</name>
</gene>
<feature type="domain" description="AN1-type" evidence="6">
    <location>
        <begin position="92"/>
        <end position="142"/>
    </location>
</feature>
<evidence type="ECO:0000313" key="7">
    <source>
        <dbReference type="EMBL" id="CBZ53886.1"/>
    </source>
</evidence>
<dbReference type="VEuPathDB" id="ToxoDB:NCLIV_036680"/>
<reference evidence="9" key="3">
    <citation type="journal article" date="2012" name="PLoS Pathog.">
        <title>Comparative genomics of the apicomplexan parasites Toxoplasma gondii and Neospora caninum: Coccidia differing in host range and transmission strategy.</title>
        <authorList>
            <person name="Reid A.J."/>
            <person name="Vermont S.J."/>
            <person name="Cotton J.A."/>
            <person name="Harris D."/>
            <person name="Hill-Cawthorne G.A."/>
            <person name="Konen-Waisman S."/>
            <person name="Latham S.M."/>
            <person name="Mourier T."/>
            <person name="Norton R."/>
            <person name="Quail M.A."/>
            <person name="Sanders M."/>
            <person name="Shanmugam D."/>
            <person name="Sohal A."/>
            <person name="Wasmuth J.D."/>
            <person name="Brunk B."/>
            <person name="Grigg M.E."/>
            <person name="Howard J.C."/>
            <person name="Parkinson J."/>
            <person name="Roos D.S."/>
            <person name="Trees A.J."/>
            <person name="Berriman M."/>
            <person name="Pain A."/>
            <person name="Wastling J.M."/>
        </authorList>
    </citation>
    <scope>NUCLEOTIDE SEQUENCE [LARGE SCALE GENOMIC DNA]</scope>
    <source>
        <strain evidence="9">Liverpool</strain>
    </source>
</reference>
<evidence type="ECO:0000256" key="5">
    <source>
        <dbReference type="SAM" id="MobiDB-lite"/>
    </source>
</evidence>
<dbReference type="OMA" id="FYCLEHR"/>
<reference evidence="7" key="1">
    <citation type="submission" date="2011-02" db="EMBL/GenBank/DDBJ databases">
        <authorList>
            <person name="Aslett M."/>
        </authorList>
    </citation>
    <scope>NUCLEOTIDE SEQUENCE</scope>
    <source>
        <strain evidence="7">Liverpool</strain>
    </source>
</reference>
<accession>F0VJH5</accession>
<dbReference type="PANTHER" id="PTHR14677:SF20">
    <property type="entry name" value="ZINC FINGER AN1-TYPE CONTAINING 2A-RELATED"/>
    <property type="match status" value="1"/>
</dbReference>
<dbReference type="GO" id="GO:0005737">
    <property type="term" value="C:cytoplasm"/>
    <property type="evidence" value="ECO:0007669"/>
    <property type="project" value="TreeGrafter"/>
</dbReference>
<keyword evidence="1" id="KW-0479">Metal-binding</keyword>
<protein>
    <submittedName>
        <fullName evidence="7">Protein F58E10.4, confirmed by transcript evidence, related</fullName>
    </submittedName>
</protein>
<dbReference type="eggNOG" id="KOG3183">
    <property type="taxonomic scope" value="Eukaryota"/>
</dbReference>
<dbReference type="SMART" id="SM00154">
    <property type="entry name" value="ZnF_AN1"/>
    <property type="match status" value="2"/>
</dbReference>
<evidence type="ECO:0000256" key="1">
    <source>
        <dbReference type="ARBA" id="ARBA00022723"/>
    </source>
</evidence>